<dbReference type="PANTHER" id="PTHR22461">
    <property type="entry name" value="SERINE-RICH COILED-COIL DOMAIN-CONTAINING PROTEIN 2-RELATED"/>
    <property type="match status" value="1"/>
</dbReference>
<sequence length="547" mass="59261">MEEKIQNRTSLVSRLPKYGTKTLGSVLQPMPNGTAVSFAGSNGGKNFGKHNGTVGMQTSFAFNWKKSNKYQLNDQNGREANTKHNYNEKLIDSEKYPQYQGTLGNDKLRVGLNNTASVVSKATKQTSMFVSSTEELNPKSIPGLSSSAKFTKGTLSGRTYSGLNAPRSNLNGFYGNRPVVGLQRPRANSGATRTSSGESLAQSTDNSKAFSCDKMVRSQSFSHSIQNSFLPAASLTRSHSFNKAVDLTRPYHSQNLAARTSQRSTLLPRNACQLDVPNGNEPMKYGFTRPYSAMSAPCSKKPPLSNGSGSAPSYGYRLSRPSLLKPTRQRFAGNTVVDGSKSAALDTLIVENAEISANINRAVDKNSILESRAQRTEPGEGLHESLGKLGSKVMCMSDDGDEISISSLSSSEKNDLSEDFSDDFIDIEEANRTVQIQQKESCLQELEHGSRASIEPFTSLKEGGGSCCNADDWLDINVSAVDDNSESTKHTTENVISSEMNYRAGSSFELSPSDSSDGTYMWDEEGLEPIGSVHPCGSYDSSEMNSI</sequence>
<evidence type="ECO:0000256" key="3">
    <source>
        <dbReference type="SAM" id="MobiDB-lite"/>
    </source>
</evidence>
<name>A0A851RUV4_CERFA</name>
<reference evidence="4" key="1">
    <citation type="submission" date="2019-09" db="EMBL/GenBank/DDBJ databases">
        <title>Bird 10,000 Genomes (B10K) Project - Family phase.</title>
        <authorList>
            <person name="Zhang G."/>
        </authorList>
    </citation>
    <scope>NUCLEOTIDE SEQUENCE</scope>
    <source>
        <strain evidence="4">OUT-0039</strain>
        <tissue evidence="4">Muscle</tissue>
    </source>
</reference>
<dbReference type="EMBL" id="WBNC01000214">
    <property type="protein sequence ID" value="NXC94539.1"/>
    <property type="molecule type" value="Genomic_DNA"/>
</dbReference>
<keyword evidence="2" id="KW-0175">Coiled coil</keyword>
<feature type="region of interest" description="Disordered" evidence="3">
    <location>
        <begin position="504"/>
        <end position="547"/>
    </location>
</feature>
<organism evidence="4 5">
    <name type="scientific">Certhia familiaris</name>
    <name type="common">Eurasian treecreeper</name>
    <dbReference type="NCBI Taxonomy" id="73333"/>
    <lineage>
        <taxon>Eukaryota</taxon>
        <taxon>Metazoa</taxon>
        <taxon>Chordata</taxon>
        <taxon>Craniata</taxon>
        <taxon>Vertebrata</taxon>
        <taxon>Euteleostomi</taxon>
        <taxon>Archelosauria</taxon>
        <taxon>Archosauria</taxon>
        <taxon>Dinosauria</taxon>
        <taxon>Saurischia</taxon>
        <taxon>Theropoda</taxon>
        <taxon>Coelurosauria</taxon>
        <taxon>Aves</taxon>
        <taxon>Neognathae</taxon>
        <taxon>Neoaves</taxon>
        <taxon>Telluraves</taxon>
        <taxon>Australaves</taxon>
        <taxon>Passeriformes</taxon>
        <taxon>Certhiidae</taxon>
        <taxon>Certhiinae</taxon>
        <taxon>Certhia</taxon>
    </lineage>
</organism>
<dbReference type="Proteomes" id="UP000611277">
    <property type="component" value="Unassembled WGS sequence"/>
</dbReference>
<evidence type="ECO:0000256" key="2">
    <source>
        <dbReference type="ARBA" id="ARBA00023054"/>
    </source>
</evidence>
<protein>
    <submittedName>
        <fullName evidence="4">CCSE2 protein</fullName>
    </submittedName>
</protein>
<feature type="non-terminal residue" evidence="4">
    <location>
        <position position="1"/>
    </location>
</feature>
<dbReference type="GO" id="GO:0008017">
    <property type="term" value="F:microtubule binding"/>
    <property type="evidence" value="ECO:0007669"/>
    <property type="project" value="TreeGrafter"/>
</dbReference>
<feature type="non-terminal residue" evidence="4">
    <location>
        <position position="547"/>
    </location>
</feature>
<feature type="compositionally biased region" description="Low complexity" evidence="3">
    <location>
        <begin position="506"/>
        <end position="516"/>
    </location>
</feature>
<evidence type="ECO:0000313" key="4">
    <source>
        <dbReference type="EMBL" id="NXC94539.1"/>
    </source>
</evidence>
<evidence type="ECO:0000313" key="5">
    <source>
        <dbReference type="Proteomes" id="UP000611277"/>
    </source>
</evidence>
<accession>A0A851RUV4</accession>
<proteinExistence type="inferred from homology"/>
<dbReference type="InterPro" id="IPR029627">
    <property type="entry name" value="CCSER"/>
</dbReference>
<dbReference type="PANTHER" id="PTHR22461:SF2">
    <property type="entry name" value="SERINE-RICH COILED-COIL DOMAIN-CONTAINING PROTEIN 2"/>
    <property type="match status" value="1"/>
</dbReference>
<evidence type="ECO:0000256" key="1">
    <source>
        <dbReference type="ARBA" id="ARBA00010949"/>
    </source>
</evidence>
<dbReference type="AlphaFoldDB" id="A0A851RUV4"/>
<dbReference type="GO" id="GO:0001578">
    <property type="term" value="P:microtubule bundle formation"/>
    <property type="evidence" value="ECO:0007669"/>
    <property type="project" value="TreeGrafter"/>
</dbReference>
<feature type="compositionally biased region" description="Polar residues" evidence="3">
    <location>
        <begin position="189"/>
        <end position="204"/>
    </location>
</feature>
<comment type="caution">
    <text evidence="4">The sequence shown here is derived from an EMBL/GenBank/DDBJ whole genome shotgun (WGS) entry which is preliminary data.</text>
</comment>
<keyword evidence="5" id="KW-1185">Reference proteome</keyword>
<comment type="similarity">
    <text evidence="1">Belongs to the CCSER family.</text>
</comment>
<dbReference type="GO" id="GO:0015630">
    <property type="term" value="C:microtubule cytoskeleton"/>
    <property type="evidence" value="ECO:0007669"/>
    <property type="project" value="TreeGrafter"/>
</dbReference>
<feature type="region of interest" description="Disordered" evidence="3">
    <location>
        <begin position="185"/>
        <end position="204"/>
    </location>
</feature>
<gene>
    <name evidence="4" type="primary">Ccser2_1</name>
    <name evidence="4" type="ORF">CERFAM_R11296</name>
</gene>